<evidence type="ECO:0000256" key="1">
    <source>
        <dbReference type="SAM" id="SignalP"/>
    </source>
</evidence>
<protein>
    <submittedName>
        <fullName evidence="2">Uncharacterized protein</fullName>
    </submittedName>
</protein>
<keyword evidence="1" id="KW-0732">Signal</keyword>
<evidence type="ECO:0000313" key="3">
    <source>
        <dbReference type="Proteomes" id="UP000502035"/>
    </source>
</evidence>
<dbReference type="AlphaFoldDB" id="A0A6G7YEX7"/>
<evidence type="ECO:0000313" key="2">
    <source>
        <dbReference type="EMBL" id="QIK75320.1"/>
    </source>
</evidence>
<accession>A0A6G7YEX7</accession>
<gene>
    <name evidence="2" type="ORF">G7071_07625</name>
</gene>
<keyword evidence="3" id="KW-1185">Reference proteome</keyword>
<dbReference type="Proteomes" id="UP000502035">
    <property type="component" value="Chromosome"/>
</dbReference>
<proteinExistence type="predicted"/>
<dbReference type="KEGG" id="npi:G7071_07625"/>
<organism evidence="2 3">
    <name type="scientific">Nocardioides piscis</name>
    <dbReference type="NCBI Taxonomy" id="2714938"/>
    <lineage>
        <taxon>Bacteria</taxon>
        <taxon>Bacillati</taxon>
        <taxon>Actinomycetota</taxon>
        <taxon>Actinomycetes</taxon>
        <taxon>Propionibacteriales</taxon>
        <taxon>Nocardioidaceae</taxon>
        <taxon>Nocardioides</taxon>
    </lineage>
</organism>
<reference evidence="2 3" key="1">
    <citation type="submission" date="2020-03" db="EMBL/GenBank/DDBJ databases">
        <title>Nocardioides sp. nov., isolated from fish.</title>
        <authorList>
            <person name="Hyun D.-W."/>
            <person name="Bae J.-W."/>
        </authorList>
    </citation>
    <scope>NUCLEOTIDE SEQUENCE [LARGE SCALE GENOMIC DNA]</scope>
    <source>
        <strain evidence="2 3">HDW12A</strain>
    </source>
</reference>
<sequence>MNWRPLLAALLLLPLGSTSLLPLTASASAGRDRPAAQAERIDYPGSGIVIARQSGDQRRLTGTPRSLKRFVARRLEVLYADAGSRPRCATSPTVVVDRYDSRGFVKAGEGWYEPCPGGGYSVIYKRSGSKWRAVLGSQDVRFCQDLAWWGVPVFIGGRQCLSEDLDVVRYRPGADTVSPEATARRVIAVATWLPIVPRARVVTRAALAQLESLIGRRTYLAPEECAPEGCVVTATEPGGRESRLMLRMQPIGDDLVVTEVEALP</sequence>
<name>A0A6G7YEX7_9ACTN</name>
<dbReference type="RefSeq" id="WP_166316938.1">
    <property type="nucleotide sequence ID" value="NZ_CP049866.1"/>
</dbReference>
<dbReference type="EMBL" id="CP049866">
    <property type="protein sequence ID" value="QIK75320.1"/>
    <property type="molecule type" value="Genomic_DNA"/>
</dbReference>
<feature type="chain" id="PRO_5026253224" evidence="1">
    <location>
        <begin position="28"/>
        <end position="264"/>
    </location>
</feature>
<feature type="signal peptide" evidence="1">
    <location>
        <begin position="1"/>
        <end position="27"/>
    </location>
</feature>